<reference evidence="5 6" key="1">
    <citation type="journal article" date="2019" name="Nat. Med.">
        <title>A library of human gut bacterial isolates paired with longitudinal multiomics data enables mechanistic microbiome research.</title>
        <authorList>
            <person name="Poyet M."/>
            <person name="Groussin M."/>
            <person name="Gibbons S.M."/>
            <person name="Avila-Pacheco J."/>
            <person name="Jiang X."/>
            <person name="Kearney S.M."/>
            <person name="Perrotta A.R."/>
            <person name="Berdy B."/>
            <person name="Zhao S."/>
            <person name="Lieberman T.D."/>
            <person name="Swanson P.K."/>
            <person name="Smith M."/>
            <person name="Roesemann S."/>
            <person name="Alexander J.E."/>
            <person name="Rich S.A."/>
            <person name="Livny J."/>
            <person name="Vlamakis H."/>
            <person name="Clish C."/>
            <person name="Bullock K."/>
            <person name="Deik A."/>
            <person name="Scott J."/>
            <person name="Pierce K.A."/>
            <person name="Xavier R.J."/>
            <person name="Alm E.J."/>
        </authorList>
    </citation>
    <scope>NUCLEOTIDE SEQUENCE [LARGE SCALE GENOMIC DNA]</scope>
    <source>
        <strain evidence="5 6">BIOML-A4</strain>
    </source>
</reference>
<evidence type="ECO:0000256" key="1">
    <source>
        <dbReference type="ARBA" id="ARBA00009865"/>
    </source>
</evidence>
<dbReference type="GO" id="GO:0005975">
    <property type="term" value="P:carbohydrate metabolic process"/>
    <property type="evidence" value="ECO:0007669"/>
    <property type="project" value="InterPro"/>
</dbReference>
<dbReference type="Gene3D" id="2.60.120.260">
    <property type="entry name" value="Galactose-binding domain-like"/>
    <property type="match status" value="1"/>
</dbReference>
<dbReference type="InterPro" id="IPR008979">
    <property type="entry name" value="Galactose-bd-like_sf"/>
</dbReference>
<keyword evidence="3" id="KW-0326">Glycosidase</keyword>
<organism evidence="5 6">
    <name type="scientific">Ruthenibacterium lactatiformans</name>
    <dbReference type="NCBI Taxonomy" id="1550024"/>
    <lineage>
        <taxon>Bacteria</taxon>
        <taxon>Bacillati</taxon>
        <taxon>Bacillota</taxon>
        <taxon>Clostridia</taxon>
        <taxon>Eubacteriales</taxon>
        <taxon>Oscillospiraceae</taxon>
        <taxon>Ruthenibacterium</taxon>
    </lineage>
</organism>
<dbReference type="Proteomes" id="UP000472755">
    <property type="component" value="Unassembled WGS sequence"/>
</dbReference>
<keyword evidence="2 5" id="KW-0378">Hydrolase</keyword>
<dbReference type="PANTHER" id="PTHR42812:SF12">
    <property type="entry name" value="BETA-XYLOSIDASE-RELATED"/>
    <property type="match status" value="1"/>
</dbReference>
<gene>
    <name evidence="5" type="ORF">GMD59_05085</name>
</gene>
<proteinExistence type="inferred from homology"/>
<dbReference type="GO" id="GO:0004553">
    <property type="term" value="F:hydrolase activity, hydrolyzing O-glycosyl compounds"/>
    <property type="evidence" value="ECO:0007669"/>
    <property type="project" value="InterPro"/>
</dbReference>
<dbReference type="EMBL" id="WMZU01000005">
    <property type="protein sequence ID" value="MTS26659.1"/>
    <property type="molecule type" value="Genomic_DNA"/>
</dbReference>
<evidence type="ECO:0000313" key="6">
    <source>
        <dbReference type="Proteomes" id="UP000472755"/>
    </source>
</evidence>
<dbReference type="InterPro" id="IPR006710">
    <property type="entry name" value="Glyco_hydro_43"/>
</dbReference>
<feature type="domain" description="F5/8 type C" evidence="4">
    <location>
        <begin position="357"/>
        <end position="514"/>
    </location>
</feature>
<dbReference type="Gene3D" id="2.115.10.20">
    <property type="entry name" value="Glycosyl hydrolase domain, family 43"/>
    <property type="match status" value="1"/>
</dbReference>
<dbReference type="AlphaFoldDB" id="A0A6L6LQW3"/>
<comment type="caution">
    <text evidence="5">The sequence shown here is derived from an EMBL/GenBank/DDBJ whole genome shotgun (WGS) entry which is preliminary data.</text>
</comment>
<comment type="similarity">
    <text evidence="1">Belongs to the glycosyl hydrolase 43 family.</text>
</comment>
<protein>
    <submittedName>
        <fullName evidence="5">Family 43 glycosylhydrolase</fullName>
    </submittedName>
</protein>
<evidence type="ECO:0000313" key="5">
    <source>
        <dbReference type="EMBL" id="MTS26659.1"/>
    </source>
</evidence>
<dbReference type="SUPFAM" id="SSF75005">
    <property type="entry name" value="Arabinanase/levansucrase/invertase"/>
    <property type="match status" value="1"/>
</dbReference>
<dbReference type="RefSeq" id="WP_009322973.1">
    <property type="nucleotide sequence ID" value="NZ_WMZN01000007.1"/>
</dbReference>
<dbReference type="CDD" id="cd08982">
    <property type="entry name" value="GH43-like"/>
    <property type="match status" value="1"/>
</dbReference>
<dbReference type="InterPro" id="IPR051795">
    <property type="entry name" value="Glycosyl_Hydrlase_43"/>
</dbReference>
<sequence length="604" mass="67640">MKQTYCNPLDLGYRYQHMKEGSRAAGFREGADPTLVYFKGTYYMFVSMSAGFWHSCDLLHWDFHADPDLLIYDYAPDVRQVGDYLYFCASRKGRNCPVLRTKDPLTEPFTEVSAVFEFWDPDLFWDDDGRVYFYWGCSNTSPIWGVELDPGTMTPIGEKKELVFGREETNGYERPGDNGVVNREASVLYRSLKPFYDETTGELHLPPQMAQAPGINSEALTAMFGAIGKPYIEGVFMTKHNGIYYLQYACPGTQFNTYCDGVYTAKSPLGPFTQQQSNPFSAKPGGFITGAGHGSTIADRYGNWWHAATMRISVNHDFERRVGLFPAGFDKDGVLFCNQNFADYPHEIPTGRFDAAAQQPAWMLLSYKKPVTASSTAADSAPALAVNEDCRSWWSAGSAQSGEWLCVDLGQASDVRAIQVNLADEKLVVDFPADSYGDDRKTRHIETRTQISCYKVESSLDGKIWTLREDVARECCNGYYEYVQGLRARYVRVTGGELPYGQALRISGLRVFGNGAGEKPPRAKAAAARTGPLDGRVRWKHIENAQGCNVRYGTDPEKLYQSWLVYDADEAVLSTLVAGQDYYVCVDSFNENGITPGETIKMER</sequence>
<evidence type="ECO:0000256" key="2">
    <source>
        <dbReference type="ARBA" id="ARBA00022801"/>
    </source>
</evidence>
<accession>A0A6L6LQW3</accession>
<dbReference type="PROSITE" id="PS50022">
    <property type="entry name" value="FA58C_3"/>
    <property type="match status" value="1"/>
</dbReference>
<dbReference type="SUPFAM" id="SSF49785">
    <property type="entry name" value="Galactose-binding domain-like"/>
    <property type="match status" value="1"/>
</dbReference>
<dbReference type="InterPro" id="IPR023296">
    <property type="entry name" value="Glyco_hydro_beta-prop_sf"/>
</dbReference>
<evidence type="ECO:0000256" key="3">
    <source>
        <dbReference type="ARBA" id="ARBA00023295"/>
    </source>
</evidence>
<name>A0A6L6LQW3_9FIRM</name>
<dbReference type="InterPro" id="IPR000421">
    <property type="entry name" value="FA58C"/>
</dbReference>
<dbReference type="PANTHER" id="PTHR42812">
    <property type="entry name" value="BETA-XYLOSIDASE"/>
    <property type="match status" value="1"/>
</dbReference>
<evidence type="ECO:0000259" key="4">
    <source>
        <dbReference type="PROSITE" id="PS50022"/>
    </source>
</evidence>
<dbReference type="Pfam" id="PF04616">
    <property type="entry name" value="Glyco_hydro_43"/>
    <property type="match status" value="2"/>
</dbReference>